<dbReference type="Pfam" id="PF13440">
    <property type="entry name" value="Polysacc_synt_3"/>
    <property type="match status" value="1"/>
</dbReference>
<feature type="transmembrane region" description="Helical" evidence="6">
    <location>
        <begin position="149"/>
        <end position="169"/>
    </location>
</feature>
<feature type="transmembrane region" description="Helical" evidence="6">
    <location>
        <begin position="21"/>
        <end position="39"/>
    </location>
</feature>
<feature type="transmembrane region" description="Helical" evidence="6">
    <location>
        <begin position="393"/>
        <end position="413"/>
    </location>
</feature>
<evidence type="ECO:0000256" key="1">
    <source>
        <dbReference type="ARBA" id="ARBA00004651"/>
    </source>
</evidence>
<organism evidence="7 8">
    <name type="scientific">Pedobacter duraquae</name>
    <dbReference type="NCBI Taxonomy" id="425511"/>
    <lineage>
        <taxon>Bacteria</taxon>
        <taxon>Pseudomonadati</taxon>
        <taxon>Bacteroidota</taxon>
        <taxon>Sphingobacteriia</taxon>
        <taxon>Sphingobacteriales</taxon>
        <taxon>Sphingobacteriaceae</taxon>
        <taxon>Pedobacter</taxon>
    </lineage>
</organism>
<feature type="transmembrane region" description="Helical" evidence="6">
    <location>
        <begin position="181"/>
        <end position="200"/>
    </location>
</feature>
<comment type="subcellular location">
    <subcellularLocation>
        <location evidence="1">Cell membrane</location>
        <topology evidence="1">Multi-pass membrane protein</topology>
    </subcellularLocation>
</comment>
<keyword evidence="2" id="KW-1003">Cell membrane</keyword>
<name>A0A4R6IP71_9SPHI</name>
<reference evidence="7 8" key="1">
    <citation type="submission" date="2019-03" db="EMBL/GenBank/DDBJ databases">
        <title>Genomic Encyclopedia of Archaeal and Bacterial Type Strains, Phase II (KMG-II): from individual species to whole genera.</title>
        <authorList>
            <person name="Goeker M."/>
        </authorList>
    </citation>
    <scope>NUCLEOTIDE SEQUENCE [LARGE SCALE GENOMIC DNA]</scope>
    <source>
        <strain evidence="7 8">DSM 19034</strain>
    </source>
</reference>
<dbReference type="PANTHER" id="PTHR30250">
    <property type="entry name" value="PST FAMILY PREDICTED COLANIC ACID TRANSPORTER"/>
    <property type="match status" value="1"/>
</dbReference>
<keyword evidence="5 6" id="KW-0472">Membrane</keyword>
<dbReference type="AlphaFoldDB" id="A0A4R6IP71"/>
<dbReference type="CDD" id="cd13128">
    <property type="entry name" value="MATE_Wzx_like"/>
    <property type="match status" value="1"/>
</dbReference>
<evidence type="ECO:0000313" key="7">
    <source>
        <dbReference type="EMBL" id="TDO24060.1"/>
    </source>
</evidence>
<keyword evidence="8" id="KW-1185">Reference proteome</keyword>
<comment type="caution">
    <text evidence="7">The sequence shown here is derived from an EMBL/GenBank/DDBJ whole genome shotgun (WGS) entry which is preliminary data.</text>
</comment>
<dbReference type="GO" id="GO:0005886">
    <property type="term" value="C:plasma membrane"/>
    <property type="evidence" value="ECO:0007669"/>
    <property type="project" value="UniProtKB-SubCell"/>
</dbReference>
<dbReference type="RefSeq" id="WP_133551729.1">
    <property type="nucleotide sequence ID" value="NZ_SNWM01000001.1"/>
</dbReference>
<dbReference type="Proteomes" id="UP000295499">
    <property type="component" value="Unassembled WGS sequence"/>
</dbReference>
<accession>A0A4R6IP71</accession>
<evidence type="ECO:0000256" key="3">
    <source>
        <dbReference type="ARBA" id="ARBA00022692"/>
    </source>
</evidence>
<sequence>MKFKFKDQYWIKSGFLNVIQNFAGVFFGFASFYFLVRLLSKQDYGAWTLFMSTTTILEIIRSGLIQNALIKFVSSSEKSEHHKIISASFTISGALTIGCIIANLIFAHTLAVIWKSPELTTMFYTYNIVFLLSGLLTQFNCIEQANLSFTGIVITNFIRQASFFLYVAACFLSNYNMPLIHLIYVQIFSALLSTIVAFYYTRPYLKIAFKIYPEWIKKLFNYGKYAFGTSISSILSGTIDQMMLGGLLSPAASGAFNIAVRITNLIDIPTGAVATIVFPQSAKRMETEGKDAIRYLYEKSVGTILAILIPGLIVLYFCSGFVVHFIAGGKYDDSIPLLRVTLLYCLLIPYGRQFGTILDSIGRTRLTFVIVLITASLNLGLNYLFIIRFGVIGAAYATLLSNVIGFAIAQYILRKELHVNVLHTFIYAYRFYPEVYHKYIRPDKKQNEPN</sequence>
<keyword evidence="4 6" id="KW-1133">Transmembrane helix</keyword>
<proteinExistence type="predicted"/>
<feature type="transmembrane region" description="Helical" evidence="6">
    <location>
        <begin position="123"/>
        <end position="142"/>
    </location>
</feature>
<evidence type="ECO:0000256" key="2">
    <source>
        <dbReference type="ARBA" id="ARBA00022475"/>
    </source>
</evidence>
<dbReference type="InterPro" id="IPR050833">
    <property type="entry name" value="Poly_Biosynth_Transport"/>
</dbReference>
<feature type="transmembrane region" description="Helical" evidence="6">
    <location>
        <begin position="366"/>
        <end position="387"/>
    </location>
</feature>
<evidence type="ECO:0000256" key="5">
    <source>
        <dbReference type="ARBA" id="ARBA00023136"/>
    </source>
</evidence>
<evidence type="ECO:0000256" key="6">
    <source>
        <dbReference type="SAM" id="Phobius"/>
    </source>
</evidence>
<feature type="transmembrane region" description="Helical" evidence="6">
    <location>
        <begin position="304"/>
        <end position="328"/>
    </location>
</feature>
<evidence type="ECO:0000313" key="8">
    <source>
        <dbReference type="Proteomes" id="UP000295499"/>
    </source>
</evidence>
<dbReference type="OrthoDB" id="650636at2"/>
<keyword evidence="3 6" id="KW-0812">Transmembrane</keyword>
<evidence type="ECO:0000256" key="4">
    <source>
        <dbReference type="ARBA" id="ARBA00022989"/>
    </source>
</evidence>
<feature type="transmembrane region" description="Helical" evidence="6">
    <location>
        <begin position="334"/>
        <end position="354"/>
    </location>
</feature>
<gene>
    <name evidence="7" type="ORF">CLV32_0347</name>
</gene>
<feature type="transmembrane region" description="Helical" evidence="6">
    <location>
        <begin position="84"/>
        <end position="111"/>
    </location>
</feature>
<feature type="transmembrane region" description="Helical" evidence="6">
    <location>
        <begin position="45"/>
        <end position="64"/>
    </location>
</feature>
<protein>
    <submittedName>
        <fullName evidence="7">O-antigen/teichoic acid export membrane protein</fullName>
    </submittedName>
</protein>
<dbReference type="EMBL" id="SNWM01000001">
    <property type="protein sequence ID" value="TDO24060.1"/>
    <property type="molecule type" value="Genomic_DNA"/>
</dbReference>
<dbReference type="PANTHER" id="PTHR30250:SF11">
    <property type="entry name" value="O-ANTIGEN TRANSPORTER-RELATED"/>
    <property type="match status" value="1"/>
</dbReference>